<comment type="caution">
    <text evidence="2">The sequence shown here is derived from an EMBL/GenBank/DDBJ whole genome shotgun (WGS) entry which is preliminary data.</text>
</comment>
<accession>A0A4R6T3T8</accession>
<evidence type="ECO:0000256" key="1">
    <source>
        <dbReference type="SAM" id="SignalP"/>
    </source>
</evidence>
<evidence type="ECO:0000313" key="3">
    <source>
        <dbReference type="Proteomes" id="UP000294535"/>
    </source>
</evidence>
<organism evidence="2 3">
    <name type="scientific">Algoriphagus boseongensis</name>
    <dbReference type="NCBI Taxonomy" id="1442587"/>
    <lineage>
        <taxon>Bacteria</taxon>
        <taxon>Pseudomonadati</taxon>
        <taxon>Bacteroidota</taxon>
        <taxon>Cytophagia</taxon>
        <taxon>Cytophagales</taxon>
        <taxon>Cyclobacteriaceae</taxon>
        <taxon>Algoriphagus</taxon>
    </lineage>
</organism>
<proteinExistence type="predicted"/>
<keyword evidence="1" id="KW-0732">Signal</keyword>
<keyword evidence="3" id="KW-1185">Reference proteome</keyword>
<name>A0A4R6T3T8_9BACT</name>
<reference evidence="2 3" key="1">
    <citation type="submission" date="2019-03" db="EMBL/GenBank/DDBJ databases">
        <title>Genomic Encyclopedia of Type Strains, Phase III (KMG-III): the genomes of soil and plant-associated and newly described type strains.</title>
        <authorList>
            <person name="Whitman W."/>
        </authorList>
    </citation>
    <scope>NUCLEOTIDE SEQUENCE [LARGE SCALE GENOMIC DNA]</scope>
    <source>
        <strain evidence="2 3">CECT 8446</strain>
    </source>
</reference>
<dbReference type="AlphaFoldDB" id="A0A4R6T3T8"/>
<dbReference type="OrthoDB" id="836802at2"/>
<feature type="chain" id="PRO_5020569062" description="Outer membrane protein with beta-barrel domain" evidence="1">
    <location>
        <begin position="20"/>
        <end position="421"/>
    </location>
</feature>
<evidence type="ECO:0000313" key="2">
    <source>
        <dbReference type="EMBL" id="TDQ16402.1"/>
    </source>
</evidence>
<protein>
    <recommendedName>
        <fullName evidence="4">Outer membrane protein with beta-barrel domain</fullName>
    </recommendedName>
</protein>
<sequence length="421" mass="48350">MNRFSFLGFFFFSFFWLNAQSVKSQELDPILWSNLNPITAEESDFVVLGSNQKVFGKINRNYNQANYDQISFEENGLEKVLEPKDIVGFGLKNGQIFLSKVLPGETSPVFLQRLISGPIDFSGYKGRYFLEKGEEFVELQAFYKQVEIPLGETRKFLKPFVSTLKLILEGGCGVELYPKIERIPFTEEAITSILVSYFECTNSSFQSHVVRAPFLILSPTLSLGPSYYSLTSVSRTVERADQFENNIGFQGFIGVRLHELRKLPRFSMDIRFGFSNFSTQLFSSYEGTQAIWTGSEKVKETAIYLPVSFNYSILKNSKREIYLGLTGGLWNQKTELSEGILDERLLTYEEVYLTETSIVRNTGVKFIPGIKAGFNLGLGQMRRLFFEIEGNVQKEYYRFFLFQNEADYTRNRLSLQLGIEF</sequence>
<feature type="signal peptide" evidence="1">
    <location>
        <begin position="1"/>
        <end position="19"/>
    </location>
</feature>
<dbReference type="EMBL" id="SNYF01000007">
    <property type="protein sequence ID" value="TDQ16402.1"/>
    <property type="molecule type" value="Genomic_DNA"/>
</dbReference>
<evidence type="ECO:0008006" key="4">
    <source>
        <dbReference type="Google" id="ProtNLM"/>
    </source>
</evidence>
<dbReference type="RefSeq" id="WP_133556312.1">
    <property type="nucleotide sequence ID" value="NZ_SNYF01000007.1"/>
</dbReference>
<gene>
    <name evidence="2" type="ORF">DFQ04_2520</name>
</gene>
<dbReference type="Proteomes" id="UP000294535">
    <property type="component" value="Unassembled WGS sequence"/>
</dbReference>